<dbReference type="Proteomes" id="UP000321750">
    <property type="component" value="Unassembled WGS sequence"/>
</dbReference>
<gene>
    <name evidence="1" type="ORF">MGN01_18360</name>
</gene>
<keyword evidence="2" id="KW-1185">Reference proteome</keyword>
<evidence type="ECO:0000313" key="1">
    <source>
        <dbReference type="EMBL" id="GEP09991.1"/>
    </source>
</evidence>
<dbReference type="EMBL" id="BJZV01000008">
    <property type="protein sequence ID" value="GEP09991.1"/>
    <property type="molecule type" value="Genomic_DNA"/>
</dbReference>
<proteinExistence type="predicted"/>
<accession>A0A512JJ60</accession>
<name>A0A512JJ60_9HYPH</name>
<protein>
    <submittedName>
        <fullName evidence="1">Uncharacterized protein</fullName>
    </submittedName>
</protein>
<organism evidence="1 2">
    <name type="scientific">Methylobacterium gnaphalii</name>
    <dbReference type="NCBI Taxonomy" id="1010610"/>
    <lineage>
        <taxon>Bacteria</taxon>
        <taxon>Pseudomonadati</taxon>
        <taxon>Pseudomonadota</taxon>
        <taxon>Alphaproteobacteria</taxon>
        <taxon>Hyphomicrobiales</taxon>
        <taxon>Methylobacteriaceae</taxon>
        <taxon>Methylobacterium</taxon>
    </lineage>
</organism>
<reference evidence="1 2" key="1">
    <citation type="submission" date="2019-07" db="EMBL/GenBank/DDBJ databases">
        <title>Whole genome shotgun sequence of Methylobacterium gnaphalii NBRC 107716.</title>
        <authorList>
            <person name="Hosoyama A."/>
            <person name="Uohara A."/>
            <person name="Ohji S."/>
            <person name="Ichikawa N."/>
        </authorList>
    </citation>
    <scope>NUCLEOTIDE SEQUENCE [LARGE SCALE GENOMIC DNA]</scope>
    <source>
        <strain evidence="1 2">NBRC 107716</strain>
    </source>
</reference>
<sequence length="113" mass="12661">MHKAKMAPVLRRHEFEDDARLTMLAQADHQAVVGPLHERGLGPLAGKAERFDASDHVTFERHGGAAHSDMLGIGIAKLAHARCTTTEHECYQREHQKNLVPHDPVSLVEEWRS</sequence>
<dbReference type="AlphaFoldDB" id="A0A512JJ60"/>
<comment type="caution">
    <text evidence="1">The sequence shown here is derived from an EMBL/GenBank/DDBJ whole genome shotgun (WGS) entry which is preliminary data.</text>
</comment>
<evidence type="ECO:0000313" key="2">
    <source>
        <dbReference type="Proteomes" id="UP000321750"/>
    </source>
</evidence>